<keyword evidence="2" id="KW-1185">Reference proteome</keyword>
<proteinExistence type="predicted"/>
<name>A0A9X0CNK5_9CNID</name>
<dbReference type="Proteomes" id="UP001163046">
    <property type="component" value="Unassembled WGS sequence"/>
</dbReference>
<protein>
    <submittedName>
        <fullName evidence="1">Indoleamine 2,3-dioxygenase 2</fullName>
        <ecNumber evidence="1">1.13.11.52</ecNumber>
    </submittedName>
</protein>
<dbReference type="GO" id="GO:0033754">
    <property type="term" value="F:indoleamine 2,3-dioxygenase activity"/>
    <property type="evidence" value="ECO:0007669"/>
    <property type="project" value="UniProtKB-EC"/>
</dbReference>
<comment type="caution">
    <text evidence="1">The sequence shown here is derived from an EMBL/GenBank/DDBJ whole genome shotgun (WGS) entry which is preliminary data.</text>
</comment>
<dbReference type="OrthoDB" id="10030815at2759"/>
<evidence type="ECO:0000313" key="1">
    <source>
        <dbReference type="EMBL" id="KAJ7365248.1"/>
    </source>
</evidence>
<sequence>MTLTITLLDTFTNLPVPTCLTLKTGFQLITINDVEDLIKDLDTIKLETIQAKIEEQNELLGKMPTNEDIERMQEKLSLLIKELPSRVEMLIRFDALEDLVLRLAKNLKEELKPGLPSSSKRMTASSEKSQGSCWHEVLNAKTKIRLGFWNVRTMYETGRLAQVTAEMRLLHVRGAATEASSGNATTSSASILPTDAISAEKCQRKMSTAQSIFYAVKLALQARGDQISENSSMECQMNPLTLAPHPKLLEASDMKVEGCSA</sequence>
<dbReference type="AlphaFoldDB" id="A0A9X0CNK5"/>
<gene>
    <name evidence="1" type="primary">IDO2_1</name>
    <name evidence="1" type="ORF">OS493_005345</name>
</gene>
<evidence type="ECO:0000313" key="2">
    <source>
        <dbReference type="Proteomes" id="UP001163046"/>
    </source>
</evidence>
<keyword evidence="1" id="KW-0560">Oxidoreductase</keyword>
<accession>A0A9X0CNK5</accession>
<organism evidence="1 2">
    <name type="scientific">Desmophyllum pertusum</name>
    <dbReference type="NCBI Taxonomy" id="174260"/>
    <lineage>
        <taxon>Eukaryota</taxon>
        <taxon>Metazoa</taxon>
        <taxon>Cnidaria</taxon>
        <taxon>Anthozoa</taxon>
        <taxon>Hexacorallia</taxon>
        <taxon>Scleractinia</taxon>
        <taxon>Caryophylliina</taxon>
        <taxon>Caryophylliidae</taxon>
        <taxon>Desmophyllum</taxon>
    </lineage>
</organism>
<dbReference type="EC" id="1.13.11.52" evidence="1"/>
<reference evidence="1" key="1">
    <citation type="submission" date="2023-01" db="EMBL/GenBank/DDBJ databases">
        <title>Genome assembly of the deep-sea coral Lophelia pertusa.</title>
        <authorList>
            <person name="Herrera S."/>
            <person name="Cordes E."/>
        </authorList>
    </citation>
    <scope>NUCLEOTIDE SEQUENCE</scope>
    <source>
        <strain evidence="1">USNM1676648</strain>
        <tissue evidence="1">Polyp</tissue>
    </source>
</reference>
<dbReference type="EMBL" id="MU827303">
    <property type="protein sequence ID" value="KAJ7365248.1"/>
    <property type="molecule type" value="Genomic_DNA"/>
</dbReference>